<evidence type="ECO:0000313" key="3">
    <source>
        <dbReference type="EMBL" id="TQL97324.1"/>
    </source>
</evidence>
<sequence length="373" mass="40579">MNTETHLRQTLEEWSEDARVPTGLADRALRRRTGRRVAKVALAVGAAAILAGTGAVAIGTRSGAPPVARPVDTSLHTDPDHAPPQRFVAAGQVALSAYYVGQGDPRKFTRTWYLYDPASGGYKKVPWAWLDVAPGLGQAAVLDGPLPTTRVGILDMKTQRVTHWIPLKAAAGGLSWSPDGRQLLVTTYARDPDKMGSTPFSGARTGFIVIDVKSRKAHFHSLLYDRENQNTRQDFGWSRSGKLIWAPRLTTPFRDFYTLNGEPQGPPPNEADRQDPAGISPNGRLIARSGPPPGPNTVVNDLQTGKQVGVQPMEQLRAWADDTHLIALGCLPNACGSKGEYYNRLVLIDLSGKTIIPLTGYKKGGWEPIFTHR</sequence>
<evidence type="ECO:0008006" key="5">
    <source>
        <dbReference type="Google" id="ProtNLM"/>
    </source>
</evidence>
<dbReference type="EMBL" id="VFOZ01000001">
    <property type="protein sequence ID" value="TQL97324.1"/>
    <property type="molecule type" value="Genomic_DNA"/>
</dbReference>
<keyword evidence="2" id="KW-1133">Transmembrane helix</keyword>
<comment type="caution">
    <text evidence="3">The sequence shown here is derived from an EMBL/GenBank/DDBJ whole genome shotgun (WGS) entry which is preliminary data.</text>
</comment>
<keyword evidence="4" id="KW-1185">Reference proteome</keyword>
<evidence type="ECO:0000313" key="4">
    <source>
        <dbReference type="Proteomes" id="UP000316096"/>
    </source>
</evidence>
<organism evidence="3 4">
    <name type="scientific">Actinoallomurus bryophytorum</name>
    <dbReference type="NCBI Taxonomy" id="1490222"/>
    <lineage>
        <taxon>Bacteria</taxon>
        <taxon>Bacillati</taxon>
        <taxon>Actinomycetota</taxon>
        <taxon>Actinomycetes</taxon>
        <taxon>Streptosporangiales</taxon>
        <taxon>Thermomonosporaceae</taxon>
        <taxon>Actinoallomurus</taxon>
    </lineage>
</organism>
<reference evidence="3 4" key="1">
    <citation type="submission" date="2019-06" db="EMBL/GenBank/DDBJ databases">
        <title>Sequencing the genomes of 1000 actinobacteria strains.</title>
        <authorList>
            <person name="Klenk H.-P."/>
        </authorList>
    </citation>
    <scope>NUCLEOTIDE SEQUENCE [LARGE SCALE GENOMIC DNA]</scope>
    <source>
        <strain evidence="3 4">DSM 102200</strain>
    </source>
</reference>
<protein>
    <recommendedName>
        <fullName evidence="5">WD40 repeat protein</fullName>
    </recommendedName>
</protein>
<dbReference type="SUPFAM" id="SSF82171">
    <property type="entry name" value="DPP6 N-terminal domain-like"/>
    <property type="match status" value="1"/>
</dbReference>
<name>A0A543CJN6_9ACTN</name>
<dbReference type="RefSeq" id="WP_141956068.1">
    <property type="nucleotide sequence ID" value="NZ_VFOZ01000001.1"/>
</dbReference>
<keyword evidence="2" id="KW-0812">Transmembrane</keyword>
<dbReference type="Proteomes" id="UP000316096">
    <property type="component" value="Unassembled WGS sequence"/>
</dbReference>
<evidence type="ECO:0000256" key="2">
    <source>
        <dbReference type="SAM" id="Phobius"/>
    </source>
</evidence>
<accession>A0A543CJN6</accession>
<proteinExistence type="predicted"/>
<feature type="region of interest" description="Disordered" evidence="1">
    <location>
        <begin position="256"/>
        <end position="295"/>
    </location>
</feature>
<feature type="transmembrane region" description="Helical" evidence="2">
    <location>
        <begin position="37"/>
        <end position="59"/>
    </location>
</feature>
<dbReference type="OrthoDB" id="4303889at2"/>
<evidence type="ECO:0000256" key="1">
    <source>
        <dbReference type="SAM" id="MobiDB-lite"/>
    </source>
</evidence>
<dbReference type="AlphaFoldDB" id="A0A543CJN6"/>
<gene>
    <name evidence="3" type="ORF">FB559_2903</name>
</gene>
<keyword evidence="2" id="KW-0472">Membrane</keyword>